<keyword evidence="8" id="KW-0812">Transmembrane</keyword>
<evidence type="ECO:0000256" key="4">
    <source>
        <dbReference type="ARBA" id="ARBA00022525"/>
    </source>
</evidence>
<comment type="subcellular location">
    <subcellularLocation>
        <location evidence="1 7">Secreted</location>
    </subcellularLocation>
</comment>
<evidence type="ECO:0000256" key="5">
    <source>
        <dbReference type="ARBA" id="ARBA00022729"/>
    </source>
</evidence>
<evidence type="ECO:0000256" key="3">
    <source>
        <dbReference type="ARBA" id="ARBA00022473"/>
    </source>
</evidence>
<dbReference type="STRING" id="4097.A0A1S3ZCS5"/>
<dbReference type="PANTHER" id="PTHR33109:SF46">
    <property type="entry name" value="EPIDERMAL PATTERNING FACTOR-LIKE PROTEIN"/>
    <property type="match status" value="1"/>
</dbReference>
<organism evidence="9">
    <name type="scientific">Nicotiana tabacum</name>
    <name type="common">Common tobacco</name>
    <dbReference type="NCBI Taxonomy" id="4097"/>
    <lineage>
        <taxon>Eukaryota</taxon>
        <taxon>Viridiplantae</taxon>
        <taxon>Streptophyta</taxon>
        <taxon>Embryophyta</taxon>
        <taxon>Tracheophyta</taxon>
        <taxon>Spermatophyta</taxon>
        <taxon>Magnoliopsida</taxon>
        <taxon>eudicotyledons</taxon>
        <taxon>Gunneridae</taxon>
        <taxon>Pentapetalae</taxon>
        <taxon>asterids</taxon>
        <taxon>lamiids</taxon>
        <taxon>Solanales</taxon>
        <taxon>Solanaceae</taxon>
        <taxon>Nicotianoideae</taxon>
        <taxon>Nicotianeae</taxon>
        <taxon>Nicotiana</taxon>
    </lineage>
</organism>
<evidence type="ECO:0000313" key="9">
    <source>
        <dbReference type="RefSeq" id="XP_016462221.1"/>
    </source>
</evidence>
<dbReference type="PaxDb" id="4097-A0A1S3ZCS5"/>
<protein>
    <recommendedName>
        <fullName evidence="7">Epidermal patterning factor-like protein</fullName>
    </recommendedName>
</protein>
<evidence type="ECO:0000256" key="2">
    <source>
        <dbReference type="ARBA" id="ARBA00008127"/>
    </source>
</evidence>
<keyword evidence="5" id="KW-0732">Signal</keyword>
<sequence length="120" mass="13293">MRLLIKGEAVSSSSSSLFKDSIVCKIQMIMSSFSKRASYDHELSLVFIVGGFLIIFALLFLLPITDAVKVGSKQPKCEGKCLNCTPCTPTLIAPIHQAKQDYGYYLLAWKCKCGNKLFHP</sequence>
<dbReference type="OrthoDB" id="1874659at2759"/>
<keyword evidence="6" id="KW-1015">Disulfide bond</keyword>
<keyword evidence="8" id="KW-1133">Transmembrane helix</keyword>
<keyword evidence="4 7" id="KW-0964">Secreted</keyword>
<dbReference type="PANTHER" id="PTHR33109">
    <property type="entry name" value="EPIDERMAL PATTERNING FACTOR-LIKE PROTEIN 4"/>
    <property type="match status" value="1"/>
</dbReference>
<reference evidence="9" key="1">
    <citation type="submission" date="2025-08" db="UniProtKB">
        <authorList>
            <consortium name="RefSeq"/>
        </authorList>
    </citation>
    <scope>IDENTIFICATION</scope>
</reference>
<evidence type="ECO:0000256" key="6">
    <source>
        <dbReference type="ARBA" id="ARBA00023157"/>
    </source>
</evidence>
<keyword evidence="8" id="KW-0472">Membrane</keyword>
<dbReference type="AlphaFoldDB" id="A0A1S3ZCS5"/>
<name>A0A1S3ZCS5_TOBAC</name>
<dbReference type="GO" id="GO:0005576">
    <property type="term" value="C:extracellular region"/>
    <property type="evidence" value="ECO:0007669"/>
    <property type="project" value="UniProtKB-SubCell"/>
</dbReference>
<dbReference type="KEGG" id="nta:107785430"/>
<comment type="similarity">
    <text evidence="2 7">Belongs to the plant cysteine rich small secretory peptide family. Epidermal patterning factor subfamily.</text>
</comment>
<accession>A0A1S3ZCS5</accession>
<gene>
    <name evidence="9" type="primary">LOC107785430</name>
</gene>
<dbReference type="OMA" id="LIAPIHQ"/>
<evidence type="ECO:0000256" key="1">
    <source>
        <dbReference type="ARBA" id="ARBA00004613"/>
    </source>
</evidence>
<dbReference type="Pfam" id="PF17181">
    <property type="entry name" value="EPF"/>
    <property type="match status" value="1"/>
</dbReference>
<dbReference type="GO" id="GO:0010052">
    <property type="term" value="P:guard cell differentiation"/>
    <property type="evidence" value="ECO:0000318"/>
    <property type="project" value="GO_Central"/>
</dbReference>
<feature type="transmembrane region" description="Helical" evidence="8">
    <location>
        <begin position="43"/>
        <end position="64"/>
    </location>
</feature>
<dbReference type="InterPro" id="IPR039455">
    <property type="entry name" value="EPFL"/>
</dbReference>
<dbReference type="SMR" id="A0A1S3ZCS5"/>
<evidence type="ECO:0000256" key="8">
    <source>
        <dbReference type="SAM" id="Phobius"/>
    </source>
</evidence>
<comment type="function">
    <text evidence="7">Controls stomatal patterning.</text>
</comment>
<proteinExistence type="inferred from homology"/>
<dbReference type="RefSeq" id="XP_016462221.1">
    <property type="nucleotide sequence ID" value="XM_016606735.1"/>
</dbReference>
<evidence type="ECO:0000256" key="7">
    <source>
        <dbReference type="RuleBase" id="RU367102"/>
    </source>
</evidence>
<keyword evidence="3 7" id="KW-0217">Developmental protein</keyword>